<keyword evidence="1" id="KW-0547">Nucleotide-binding</keyword>
<dbReference type="SUPFAM" id="SSF52540">
    <property type="entry name" value="P-loop containing nucleoside triphosphate hydrolases"/>
    <property type="match status" value="1"/>
</dbReference>
<dbReference type="Pfam" id="PF00176">
    <property type="entry name" value="SNF2-rel_dom"/>
    <property type="match status" value="1"/>
</dbReference>
<feature type="domain" description="SNF2 N-terminal" evidence="4">
    <location>
        <begin position="178"/>
        <end position="319"/>
    </location>
</feature>
<dbReference type="InterPro" id="IPR027417">
    <property type="entry name" value="P-loop_NTPase"/>
</dbReference>
<keyword evidence="6" id="KW-1185">Reference proteome</keyword>
<dbReference type="OrthoDB" id="5074162at2759"/>
<dbReference type="InterPro" id="IPR000330">
    <property type="entry name" value="SNF2_N"/>
</dbReference>
<dbReference type="EMBL" id="JAAOAQ010000287">
    <property type="protein sequence ID" value="KAF5556529.1"/>
    <property type="molecule type" value="Genomic_DNA"/>
</dbReference>
<evidence type="ECO:0000259" key="4">
    <source>
        <dbReference type="Pfam" id="PF00176"/>
    </source>
</evidence>
<dbReference type="GO" id="GO:0005524">
    <property type="term" value="F:ATP binding"/>
    <property type="evidence" value="ECO:0007669"/>
    <property type="project" value="InterPro"/>
</dbReference>
<dbReference type="Gene3D" id="3.40.50.10810">
    <property type="entry name" value="Tandem AAA-ATPase domain"/>
    <property type="match status" value="1"/>
</dbReference>
<evidence type="ECO:0000313" key="6">
    <source>
        <dbReference type="Proteomes" id="UP000582016"/>
    </source>
</evidence>
<organism evidence="5 6">
    <name type="scientific">Fusarium phyllophilum</name>
    <dbReference type="NCBI Taxonomy" id="47803"/>
    <lineage>
        <taxon>Eukaryota</taxon>
        <taxon>Fungi</taxon>
        <taxon>Dikarya</taxon>
        <taxon>Ascomycota</taxon>
        <taxon>Pezizomycotina</taxon>
        <taxon>Sordariomycetes</taxon>
        <taxon>Hypocreomycetidae</taxon>
        <taxon>Hypocreales</taxon>
        <taxon>Nectriaceae</taxon>
        <taxon>Fusarium</taxon>
        <taxon>Fusarium fujikuroi species complex</taxon>
    </lineage>
</organism>
<feature type="region of interest" description="Disordered" evidence="3">
    <location>
        <begin position="61"/>
        <end position="81"/>
    </location>
</feature>
<proteinExistence type="predicted"/>
<dbReference type="Proteomes" id="UP000582016">
    <property type="component" value="Unassembled WGS sequence"/>
</dbReference>
<protein>
    <recommendedName>
        <fullName evidence="4">SNF2 N-terminal domain-containing protein</fullName>
    </recommendedName>
</protein>
<comment type="caution">
    <text evidence="5">The sequence shown here is derived from an EMBL/GenBank/DDBJ whole genome shotgun (WGS) entry which is preliminary data.</text>
</comment>
<gene>
    <name evidence="5" type="ORF">FPHYL_7914</name>
</gene>
<evidence type="ECO:0000313" key="5">
    <source>
        <dbReference type="EMBL" id="KAF5556529.1"/>
    </source>
</evidence>
<dbReference type="InterPro" id="IPR038718">
    <property type="entry name" value="SNF2-like_sf"/>
</dbReference>
<name>A0A8H5JJE7_9HYPO</name>
<evidence type="ECO:0000256" key="2">
    <source>
        <dbReference type="ARBA" id="ARBA00022840"/>
    </source>
</evidence>
<evidence type="ECO:0000256" key="1">
    <source>
        <dbReference type="ARBA" id="ARBA00022741"/>
    </source>
</evidence>
<accession>A0A8H5JJE7</accession>
<keyword evidence="2" id="KW-0067">ATP-binding</keyword>
<dbReference type="AlphaFoldDB" id="A0A8H5JJE7"/>
<reference evidence="5 6" key="1">
    <citation type="submission" date="2020-05" db="EMBL/GenBank/DDBJ databases">
        <title>Identification and distribution of gene clusters putatively required for synthesis of sphingolipid metabolism inhibitors in phylogenetically diverse species of the filamentous fungus Fusarium.</title>
        <authorList>
            <person name="Kim H.-S."/>
            <person name="Busman M."/>
            <person name="Brown D.W."/>
            <person name="Divon H."/>
            <person name="Uhlig S."/>
            <person name="Proctor R.H."/>
        </authorList>
    </citation>
    <scope>NUCLEOTIDE SEQUENCE [LARGE SCALE GENOMIC DNA]</scope>
    <source>
        <strain evidence="5 6">NRRL 13617</strain>
    </source>
</reference>
<sequence>MAYSNTSHGSVHALFEASFQKLTDAVSSDTATASHKAHCDRIEKHLPSGIASSARAKNLRTLTSSNKTALPHRRPANHLGNTDFHSHLDIFDALNTEPKHWQTARVGKLVWLAKYPIQGRFPCRCDGIREKPPGIGRRHSGEADHAHQVCVYRNRHTGWLRPPMGRRDKATLQTIDGAKVDTTRLLDYDIVIFSHDFLKSQYRESVTLEYFCHTRVALGDSEAKRISKRSVERPNAVLHSEYYGLISCNIAVPVLYESHDCRNDESLYFDVVKSSEYHHLFTLTGTPVFNRSEDIVRQSRLMPDGGLFSSLEHFKALFYEYEEQKFPTGV</sequence>
<evidence type="ECO:0000256" key="3">
    <source>
        <dbReference type="SAM" id="MobiDB-lite"/>
    </source>
</evidence>